<dbReference type="Proteomes" id="UP001652641">
    <property type="component" value="Chromosome 3"/>
</dbReference>
<dbReference type="InterPro" id="IPR031531">
    <property type="entry name" value="DNAAF8"/>
</dbReference>
<feature type="compositionally biased region" description="Basic and acidic residues" evidence="6">
    <location>
        <begin position="410"/>
        <end position="433"/>
    </location>
</feature>
<dbReference type="STRING" id="9627.ENSVVUP00000022510"/>
<reference key="1">
    <citation type="submission" date="2019-01" db="UniProtKB">
        <authorList>
            <consortium name="RefSeq"/>
        </authorList>
    </citation>
    <scope>IDENTIFICATION</scope>
    <source>
        <tissue evidence="9">Cell line</tissue>
    </source>
</reference>
<feature type="compositionally biased region" description="Polar residues" evidence="6">
    <location>
        <begin position="110"/>
        <end position="121"/>
    </location>
</feature>
<dbReference type="AlphaFoldDB" id="A0A3Q7SQ68"/>
<organism evidence="7 8">
    <name type="scientific">Vulpes vulpes</name>
    <name type="common">Red fox</name>
    <dbReference type="NCBI Taxonomy" id="9627"/>
    <lineage>
        <taxon>Eukaryota</taxon>
        <taxon>Metazoa</taxon>
        <taxon>Chordata</taxon>
        <taxon>Craniata</taxon>
        <taxon>Vertebrata</taxon>
        <taxon>Euteleostomi</taxon>
        <taxon>Mammalia</taxon>
        <taxon>Eutheria</taxon>
        <taxon>Laurasiatheria</taxon>
        <taxon>Carnivora</taxon>
        <taxon>Caniformia</taxon>
        <taxon>Canidae</taxon>
        <taxon>Vulpes</taxon>
    </lineage>
</organism>
<evidence type="ECO:0000313" key="7">
    <source>
        <dbReference type="Proteomes" id="UP001652641"/>
    </source>
</evidence>
<dbReference type="Pfam" id="PF15773">
    <property type="entry name" value="DAAP1"/>
    <property type="match status" value="1"/>
</dbReference>
<evidence type="ECO:0000313" key="9">
    <source>
        <dbReference type="RefSeq" id="XP_072607505.1"/>
    </source>
</evidence>
<dbReference type="GO" id="GO:0120293">
    <property type="term" value="C:dynein axonemal particle"/>
    <property type="evidence" value="ECO:0007669"/>
    <property type="project" value="UniProtKB-SubCell"/>
</dbReference>
<protein>
    <recommendedName>
        <fullName evidence="4">Dynein axonemal assembly factor 8</fullName>
    </recommendedName>
    <alternativeName>
        <fullName evidence="5">Dynein axonemal-associated protein 1</fullName>
    </alternativeName>
</protein>
<name>A0A3Q7SQ68_VULVU</name>
<feature type="region of interest" description="Disordered" evidence="6">
    <location>
        <begin position="1"/>
        <end position="30"/>
    </location>
</feature>
<dbReference type="PANTHER" id="PTHR35977">
    <property type="entry name" value="CHROMOSOME 16 OPEN READING FRAME 71"/>
    <property type="match status" value="1"/>
</dbReference>
<evidence type="ECO:0000256" key="5">
    <source>
        <dbReference type="ARBA" id="ARBA00030565"/>
    </source>
</evidence>
<gene>
    <name evidence="8 9" type="primary">DNAAF8</name>
</gene>
<feature type="region of interest" description="Disordered" evidence="6">
    <location>
        <begin position="104"/>
        <end position="134"/>
    </location>
</feature>
<evidence type="ECO:0000256" key="6">
    <source>
        <dbReference type="SAM" id="MobiDB-lite"/>
    </source>
</evidence>
<keyword evidence="7" id="KW-1185">Reference proteome</keyword>
<accession>A0A3Q7SQ68</accession>
<dbReference type="CTD" id="146562"/>
<proteinExistence type="predicted"/>
<comment type="subcellular location">
    <subcellularLocation>
        <location evidence="3">Dynein axonemal particle</location>
    </subcellularLocation>
</comment>
<evidence type="ECO:0000256" key="1">
    <source>
        <dbReference type="ARBA" id="ARBA00022490"/>
    </source>
</evidence>
<comment type="function">
    <text evidence="2">In cyliated cells, dynein axonemal particle-specific protein required for deployment of ODA to the axoneme. Interacts with outer dynein arm (ODA) subunits.</text>
</comment>
<dbReference type="RefSeq" id="XP_072607505.1">
    <property type="nucleotide sequence ID" value="XM_072751404.1"/>
</dbReference>
<keyword evidence="1" id="KW-0963">Cytoplasm</keyword>
<feature type="region of interest" description="Disordered" evidence="6">
    <location>
        <begin position="232"/>
        <end position="256"/>
    </location>
</feature>
<dbReference type="KEGG" id="vvp:112923283"/>
<dbReference type="GeneID" id="112923283"/>
<dbReference type="GO" id="GO:0070840">
    <property type="term" value="F:dynein complex binding"/>
    <property type="evidence" value="ECO:0007669"/>
    <property type="project" value="InterPro"/>
</dbReference>
<evidence type="ECO:0000256" key="2">
    <source>
        <dbReference type="ARBA" id="ARBA00024177"/>
    </source>
</evidence>
<dbReference type="RefSeq" id="XP_025858823.2">
    <property type="nucleotide sequence ID" value="XM_026003038.2"/>
</dbReference>
<reference evidence="8" key="2">
    <citation type="submission" date="2025-05" db="UniProtKB">
        <authorList>
            <consortium name="RefSeq"/>
        </authorList>
    </citation>
    <scope>IDENTIFICATION</scope>
    <source>
        <tissue evidence="8">Cell line</tissue>
    </source>
</reference>
<feature type="region of interest" description="Disordered" evidence="6">
    <location>
        <begin position="326"/>
        <end position="524"/>
    </location>
</feature>
<evidence type="ECO:0000256" key="3">
    <source>
        <dbReference type="ARBA" id="ARBA00024190"/>
    </source>
</evidence>
<evidence type="ECO:0000256" key="4">
    <source>
        <dbReference type="ARBA" id="ARBA00024428"/>
    </source>
</evidence>
<sequence length="524" mass="56501">MLRSIPGAWAPMASQDKDTESSPPWASQIGPWDAILEAVREQLPSLDSDSSLSDCGTEELFIFQRDQTALIPDLSEELTEDPARAWLAAVDGSPEPGVVPVGFTPEPQRQWGTRTKASASLQGGDPGGPVESCEEATSLLRMPEDTPMWREGNQGAQSHPWGPQGEATFSPWEGNLKTEPPSAALWACWGADSIGRRALRKERRKMIEKDILYKVTWDARDSACSGQSQVEGASCAAPAAGLRPETPPEGSREGPPVLSLKELEEWDLDHILQSLAGQEGDRGDRAPGATWWAADHLDRDRIQPNTQDRLMDQLTLLCAAQSRGASAWKVPADAPQDTKPQEAGSRSAPMEPGFQAELGLTLAKGTQPRSPAEPPTIFIDLRPSEPSDVGALESPSSSSSDSEEKEEDTEALRDQRGPAERECPSSRGLRDCTGKSQLLQQLREFRKGTAQPNLPTAVGPGSQKAQVPEDPATSRTKRKPHVPPWAEKQSTQARCPGGSPRVLGDDTLGPGTARETLVPPLGQL</sequence>
<dbReference type="PANTHER" id="PTHR35977:SF1">
    <property type="entry name" value="DYNEIN AXONEMAL ASSEMBLY FACTOR 8"/>
    <property type="match status" value="1"/>
</dbReference>
<evidence type="ECO:0000313" key="8">
    <source>
        <dbReference type="RefSeq" id="XP_025858823.2"/>
    </source>
</evidence>